<reference evidence="2" key="4">
    <citation type="submission" date="2019-03" db="UniProtKB">
        <authorList>
            <consortium name="EnsemblPlants"/>
        </authorList>
    </citation>
    <scope>IDENTIFICATION</scope>
</reference>
<evidence type="ECO:0000256" key="1">
    <source>
        <dbReference type="SAM" id="Phobius"/>
    </source>
</evidence>
<keyword evidence="1" id="KW-1133">Transmembrane helix</keyword>
<organism evidence="2 3">
    <name type="scientific">Aegilops tauschii subsp. strangulata</name>
    <name type="common">Goatgrass</name>
    <dbReference type="NCBI Taxonomy" id="200361"/>
    <lineage>
        <taxon>Eukaryota</taxon>
        <taxon>Viridiplantae</taxon>
        <taxon>Streptophyta</taxon>
        <taxon>Embryophyta</taxon>
        <taxon>Tracheophyta</taxon>
        <taxon>Spermatophyta</taxon>
        <taxon>Magnoliopsida</taxon>
        <taxon>Liliopsida</taxon>
        <taxon>Poales</taxon>
        <taxon>Poaceae</taxon>
        <taxon>BOP clade</taxon>
        <taxon>Pooideae</taxon>
        <taxon>Triticodae</taxon>
        <taxon>Triticeae</taxon>
        <taxon>Triticinae</taxon>
        <taxon>Aegilops</taxon>
    </lineage>
</organism>
<feature type="transmembrane region" description="Helical" evidence="1">
    <location>
        <begin position="122"/>
        <end position="143"/>
    </location>
</feature>
<reference evidence="3" key="1">
    <citation type="journal article" date="2014" name="Science">
        <title>Ancient hybridizations among the ancestral genomes of bread wheat.</title>
        <authorList>
            <consortium name="International Wheat Genome Sequencing Consortium,"/>
            <person name="Marcussen T."/>
            <person name="Sandve S.R."/>
            <person name="Heier L."/>
            <person name="Spannagl M."/>
            <person name="Pfeifer M."/>
            <person name="Jakobsen K.S."/>
            <person name="Wulff B.B."/>
            <person name="Steuernagel B."/>
            <person name="Mayer K.F."/>
            <person name="Olsen O.A."/>
        </authorList>
    </citation>
    <scope>NUCLEOTIDE SEQUENCE [LARGE SCALE GENOMIC DNA]</scope>
    <source>
        <strain evidence="3">cv. AL8/78</strain>
    </source>
</reference>
<keyword evidence="3" id="KW-1185">Reference proteome</keyword>
<evidence type="ECO:0000313" key="2">
    <source>
        <dbReference type="EnsemblPlants" id="AET7Gv20252700.1"/>
    </source>
</evidence>
<name>A0A453QN23_AEGTS</name>
<protein>
    <submittedName>
        <fullName evidence="2">Uncharacterized protein</fullName>
    </submittedName>
</protein>
<dbReference type="AlphaFoldDB" id="A0A453QN23"/>
<reference evidence="2" key="5">
    <citation type="journal article" date="2021" name="G3 (Bethesda)">
        <title>Aegilops tauschii genome assembly Aet v5.0 features greater sequence contiguity and improved annotation.</title>
        <authorList>
            <person name="Wang L."/>
            <person name="Zhu T."/>
            <person name="Rodriguez J.C."/>
            <person name="Deal K.R."/>
            <person name="Dubcovsky J."/>
            <person name="McGuire P.E."/>
            <person name="Lux T."/>
            <person name="Spannagl M."/>
            <person name="Mayer K.F.X."/>
            <person name="Baldrich P."/>
            <person name="Meyers B.C."/>
            <person name="Huo N."/>
            <person name="Gu Y.Q."/>
            <person name="Zhou H."/>
            <person name="Devos K.M."/>
            <person name="Bennetzen J.L."/>
            <person name="Unver T."/>
            <person name="Budak H."/>
            <person name="Gulick P.J."/>
            <person name="Galiba G."/>
            <person name="Kalapos B."/>
            <person name="Nelson D.R."/>
            <person name="Li P."/>
            <person name="You F.M."/>
            <person name="Luo M.C."/>
            <person name="Dvorak J."/>
        </authorList>
    </citation>
    <scope>NUCLEOTIDE SEQUENCE [LARGE SCALE GENOMIC DNA]</scope>
    <source>
        <strain evidence="2">cv. AL8/78</strain>
    </source>
</reference>
<reference evidence="2" key="3">
    <citation type="journal article" date="2017" name="Nature">
        <title>Genome sequence of the progenitor of the wheat D genome Aegilops tauschii.</title>
        <authorList>
            <person name="Luo M.C."/>
            <person name="Gu Y.Q."/>
            <person name="Puiu D."/>
            <person name="Wang H."/>
            <person name="Twardziok S.O."/>
            <person name="Deal K.R."/>
            <person name="Huo N."/>
            <person name="Zhu T."/>
            <person name="Wang L."/>
            <person name="Wang Y."/>
            <person name="McGuire P.E."/>
            <person name="Liu S."/>
            <person name="Long H."/>
            <person name="Ramasamy R.K."/>
            <person name="Rodriguez J.C."/>
            <person name="Van S.L."/>
            <person name="Yuan L."/>
            <person name="Wang Z."/>
            <person name="Xia Z."/>
            <person name="Xiao L."/>
            <person name="Anderson O.D."/>
            <person name="Ouyang S."/>
            <person name="Liang Y."/>
            <person name="Zimin A.V."/>
            <person name="Pertea G."/>
            <person name="Qi P."/>
            <person name="Bennetzen J.L."/>
            <person name="Dai X."/>
            <person name="Dawson M.W."/>
            <person name="Muller H.G."/>
            <person name="Kugler K."/>
            <person name="Rivarola-Duarte L."/>
            <person name="Spannagl M."/>
            <person name="Mayer K.F.X."/>
            <person name="Lu F.H."/>
            <person name="Bevan M.W."/>
            <person name="Leroy P."/>
            <person name="Li P."/>
            <person name="You F.M."/>
            <person name="Sun Q."/>
            <person name="Liu Z."/>
            <person name="Lyons E."/>
            <person name="Wicker T."/>
            <person name="Salzberg S.L."/>
            <person name="Devos K.M."/>
            <person name="Dvorak J."/>
        </authorList>
    </citation>
    <scope>NUCLEOTIDE SEQUENCE [LARGE SCALE GENOMIC DNA]</scope>
    <source>
        <strain evidence="2">cv. AL8/78</strain>
    </source>
</reference>
<keyword evidence="1" id="KW-0472">Membrane</keyword>
<dbReference type="Gramene" id="AET7Gv20252700.1">
    <property type="protein sequence ID" value="AET7Gv20252700.1"/>
    <property type="gene ID" value="AET7Gv20252700"/>
</dbReference>
<evidence type="ECO:0000313" key="3">
    <source>
        <dbReference type="Proteomes" id="UP000015105"/>
    </source>
</evidence>
<keyword evidence="1" id="KW-0812">Transmembrane</keyword>
<sequence length="157" mass="17509">RGGDTSSSFPPTPEEARGKQQCLALRLRHLGCAWAYAPVAASAVRQSAKEEEGGSVRRQGVLGMLLESPLFRPLLTSLIKKQNNMTQMLQRTGIPDRPMFFPEYPLSVQAKAAMRKFSFSQVLLIFGLLEFCIVEIDVLLLSFSQALLKHFAETMFC</sequence>
<reference evidence="3" key="2">
    <citation type="journal article" date="2017" name="Nat. Plants">
        <title>The Aegilops tauschii genome reveals multiple impacts of transposons.</title>
        <authorList>
            <person name="Zhao G."/>
            <person name="Zou C."/>
            <person name="Li K."/>
            <person name="Wang K."/>
            <person name="Li T."/>
            <person name="Gao L."/>
            <person name="Zhang X."/>
            <person name="Wang H."/>
            <person name="Yang Z."/>
            <person name="Liu X."/>
            <person name="Jiang W."/>
            <person name="Mao L."/>
            <person name="Kong X."/>
            <person name="Jiao Y."/>
            <person name="Jia J."/>
        </authorList>
    </citation>
    <scope>NUCLEOTIDE SEQUENCE [LARGE SCALE GENOMIC DNA]</scope>
    <source>
        <strain evidence="3">cv. AL8/78</strain>
    </source>
</reference>
<dbReference type="Proteomes" id="UP000015105">
    <property type="component" value="Chromosome 7D"/>
</dbReference>
<dbReference type="EnsemblPlants" id="AET7Gv20252700.1">
    <property type="protein sequence ID" value="AET7Gv20252700.1"/>
    <property type="gene ID" value="AET7Gv20252700"/>
</dbReference>
<accession>A0A453QN23</accession>
<proteinExistence type="predicted"/>